<evidence type="ECO:0000313" key="14">
    <source>
        <dbReference type="Proteomes" id="UP000246145"/>
    </source>
</evidence>
<evidence type="ECO:0000256" key="6">
    <source>
        <dbReference type="ARBA" id="ARBA00023211"/>
    </source>
</evidence>
<feature type="binding site" evidence="9">
    <location>
        <position position="231"/>
    </location>
    <ligand>
        <name>1-deoxy-D-xylulose 5-phosphate</name>
        <dbReference type="ChEBI" id="CHEBI:57792"/>
    </ligand>
</feature>
<dbReference type="InterPro" id="IPR036169">
    <property type="entry name" value="DXPR_C_sf"/>
</dbReference>
<feature type="binding site" evidence="9">
    <location>
        <position position="154"/>
    </location>
    <ligand>
        <name>1-deoxy-D-xylulose 5-phosphate</name>
        <dbReference type="ChEBI" id="CHEBI:57792"/>
    </ligand>
</feature>
<dbReference type="InterPro" id="IPR003821">
    <property type="entry name" value="DXP_reductoisomerase"/>
</dbReference>
<feature type="binding site" evidence="9">
    <location>
        <position position="209"/>
    </location>
    <ligand>
        <name>1-deoxy-D-xylulose 5-phosphate</name>
        <dbReference type="ChEBI" id="CHEBI:57792"/>
    </ligand>
</feature>
<comment type="caution">
    <text evidence="9">Lacks conserved residue(s) required for the propagation of feature annotation.</text>
</comment>
<dbReference type="GO" id="GO:0051484">
    <property type="term" value="P:isopentenyl diphosphate biosynthetic process, methylerythritol 4-phosphate pathway involved in terpenoid biosynthetic process"/>
    <property type="evidence" value="ECO:0007669"/>
    <property type="project" value="UniProtKB-ARBA"/>
</dbReference>
<evidence type="ECO:0000256" key="9">
    <source>
        <dbReference type="HAMAP-Rule" id="MF_00183"/>
    </source>
</evidence>
<gene>
    <name evidence="9" type="primary">dxr</name>
    <name evidence="13" type="ORF">C7440_2764</name>
</gene>
<dbReference type="Proteomes" id="UP000246145">
    <property type="component" value="Unassembled WGS sequence"/>
</dbReference>
<feature type="binding site" evidence="9">
    <location>
        <position position="12"/>
    </location>
    <ligand>
        <name>NADPH</name>
        <dbReference type="ChEBI" id="CHEBI:57783"/>
    </ligand>
</feature>
<comment type="function">
    <text evidence="9">Catalyzes the NADPH-dependent rearrangement and reduction of 1-deoxy-D-xylulose-5-phosphate (DXP) to 2-C-methyl-D-erythritol 4-phosphate (MEP).</text>
</comment>
<feature type="binding site" evidence="9">
    <location>
        <position position="228"/>
    </location>
    <ligand>
        <name>1-deoxy-D-xylulose 5-phosphate</name>
        <dbReference type="ChEBI" id="CHEBI:57792"/>
    </ligand>
</feature>
<keyword evidence="14" id="KW-1185">Reference proteome</keyword>
<evidence type="ECO:0000256" key="1">
    <source>
        <dbReference type="ARBA" id="ARBA00005094"/>
    </source>
</evidence>
<dbReference type="GO" id="GO:0070402">
    <property type="term" value="F:NADPH binding"/>
    <property type="evidence" value="ECO:0007669"/>
    <property type="project" value="InterPro"/>
</dbReference>
<dbReference type="SUPFAM" id="SSF55347">
    <property type="entry name" value="Glyceraldehyde-3-phosphate dehydrogenase-like, C-terminal domain"/>
    <property type="match status" value="1"/>
</dbReference>
<accession>A0A2U1CJQ6</accession>
<evidence type="ECO:0000256" key="5">
    <source>
        <dbReference type="ARBA" id="ARBA00023002"/>
    </source>
</evidence>
<feature type="binding site" evidence="9">
    <location>
        <position position="128"/>
    </location>
    <ligand>
        <name>NADPH</name>
        <dbReference type="ChEBI" id="CHEBI:57783"/>
    </ligand>
</feature>
<dbReference type="SUPFAM" id="SSF51735">
    <property type="entry name" value="NAD(P)-binding Rossmann-fold domains"/>
    <property type="match status" value="1"/>
</dbReference>
<evidence type="ECO:0000256" key="2">
    <source>
        <dbReference type="ARBA" id="ARBA00006825"/>
    </source>
</evidence>
<keyword evidence="3 9" id="KW-0479">Metal-binding</keyword>
<keyword evidence="9" id="KW-0460">Magnesium</keyword>
<feature type="binding site" evidence="9">
    <location>
        <position position="127"/>
    </location>
    <ligand>
        <name>1-deoxy-D-xylulose 5-phosphate</name>
        <dbReference type="ChEBI" id="CHEBI:57792"/>
    </ligand>
</feature>
<dbReference type="Gene3D" id="3.40.50.720">
    <property type="entry name" value="NAD(P)-binding Rossmann-like Domain"/>
    <property type="match status" value="1"/>
</dbReference>
<dbReference type="EC" id="1.1.1.267" evidence="9"/>
<dbReference type="SUPFAM" id="SSF69055">
    <property type="entry name" value="1-deoxy-D-xylulose-5-phosphate reductoisomerase, C-terminal domain"/>
    <property type="match status" value="1"/>
</dbReference>
<feature type="binding site" evidence="9">
    <location>
        <position position="227"/>
    </location>
    <ligand>
        <name>1-deoxy-D-xylulose 5-phosphate</name>
        <dbReference type="ChEBI" id="CHEBI:57792"/>
    </ligand>
</feature>
<comment type="pathway">
    <text evidence="1 9">Isoprenoid biosynthesis; isopentenyl diphosphate biosynthesis via DXP pathway; isopentenyl diphosphate from 1-deoxy-D-xylulose 5-phosphate: step 1/6.</text>
</comment>
<dbReference type="RefSeq" id="WP_116518964.1">
    <property type="nucleotide sequence ID" value="NZ_JACCEX010000004.1"/>
</dbReference>
<dbReference type="Pfam" id="PF13288">
    <property type="entry name" value="DXPR_C"/>
    <property type="match status" value="1"/>
</dbReference>
<dbReference type="GO" id="GO:0030604">
    <property type="term" value="F:1-deoxy-D-xylulose-5-phosphate reductoisomerase activity"/>
    <property type="evidence" value="ECO:0007669"/>
    <property type="project" value="UniProtKB-UniRule"/>
</dbReference>
<keyword evidence="4 9" id="KW-0521">NADP</keyword>
<comment type="caution">
    <text evidence="13">The sequence shown here is derived from an EMBL/GenBank/DDBJ whole genome shotgun (WGS) entry which is preliminary data.</text>
</comment>
<protein>
    <recommendedName>
        <fullName evidence="9">1-deoxy-D-xylulose 5-phosphate reductoisomerase</fullName>
        <shortName evidence="9">DXP reductoisomerase</shortName>
        <ecNumber evidence="9">1.1.1.267</ecNumber>
    </recommendedName>
    <alternativeName>
        <fullName evidence="9">1-deoxyxylulose-5-phosphate reductoisomerase</fullName>
    </alternativeName>
    <alternativeName>
        <fullName evidence="9">2-C-methyl-D-erythritol 4-phosphate synthase</fullName>
    </alternativeName>
</protein>
<dbReference type="Gene3D" id="1.10.1740.10">
    <property type="match status" value="1"/>
</dbReference>
<keyword evidence="13" id="KW-0413">Isomerase</keyword>
<evidence type="ECO:0000256" key="4">
    <source>
        <dbReference type="ARBA" id="ARBA00022857"/>
    </source>
</evidence>
<organism evidence="13 14">
    <name type="scientific">Pusillimonas noertemannii</name>
    <dbReference type="NCBI Taxonomy" id="305977"/>
    <lineage>
        <taxon>Bacteria</taxon>
        <taxon>Pseudomonadati</taxon>
        <taxon>Pseudomonadota</taxon>
        <taxon>Betaproteobacteria</taxon>
        <taxon>Burkholderiales</taxon>
        <taxon>Alcaligenaceae</taxon>
        <taxon>Pusillimonas</taxon>
    </lineage>
</organism>
<feature type="binding site" evidence="9">
    <location>
        <position position="14"/>
    </location>
    <ligand>
        <name>NADPH</name>
        <dbReference type="ChEBI" id="CHEBI:57783"/>
    </ligand>
</feature>
<dbReference type="InterPro" id="IPR026877">
    <property type="entry name" value="DXPR_C"/>
</dbReference>
<feature type="domain" description="DXP reductoisomerase C-terminal" evidence="12">
    <location>
        <begin position="271"/>
        <end position="390"/>
    </location>
</feature>
<comment type="catalytic activity">
    <reaction evidence="8">
        <text>2-C-methyl-D-erythritol 4-phosphate + NADP(+) = 1-deoxy-D-xylulose 5-phosphate + NADPH + H(+)</text>
        <dbReference type="Rhea" id="RHEA:13717"/>
        <dbReference type="ChEBI" id="CHEBI:15378"/>
        <dbReference type="ChEBI" id="CHEBI:57783"/>
        <dbReference type="ChEBI" id="CHEBI:57792"/>
        <dbReference type="ChEBI" id="CHEBI:58262"/>
        <dbReference type="ChEBI" id="CHEBI:58349"/>
        <dbReference type="EC" id="1.1.1.267"/>
    </reaction>
    <physiologicalReaction direction="right-to-left" evidence="8">
        <dbReference type="Rhea" id="RHEA:13719"/>
    </physiologicalReaction>
</comment>
<reference evidence="13 14" key="1">
    <citation type="submission" date="2018-04" db="EMBL/GenBank/DDBJ databases">
        <title>Genomic Encyclopedia of Type Strains, Phase IV (KMG-IV): sequencing the most valuable type-strain genomes for metagenomic binning, comparative biology and taxonomic classification.</title>
        <authorList>
            <person name="Goeker M."/>
        </authorList>
    </citation>
    <scope>NUCLEOTIDE SEQUENCE [LARGE SCALE GENOMIC DNA]</scope>
    <source>
        <strain evidence="13 14">DSM 10065</strain>
    </source>
</reference>
<evidence type="ECO:0000259" key="10">
    <source>
        <dbReference type="Pfam" id="PF02670"/>
    </source>
</evidence>
<dbReference type="InterPro" id="IPR036291">
    <property type="entry name" value="NAD(P)-bd_dom_sf"/>
</dbReference>
<feature type="binding site" evidence="9">
    <location>
        <position position="15"/>
    </location>
    <ligand>
        <name>NADPH</name>
        <dbReference type="ChEBI" id="CHEBI:57783"/>
    </ligand>
</feature>
<proteinExistence type="inferred from homology"/>
<evidence type="ECO:0000313" key="13">
    <source>
        <dbReference type="EMBL" id="PVY61214.1"/>
    </source>
</evidence>
<feature type="binding site" evidence="9">
    <location>
        <position position="222"/>
    </location>
    <ligand>
        <name>1-deoxy-D-xylulose 5-phosphate</name>
        <dbReference type="ChEBI" id="CHEBI:57792"/>
    </ligand>
</feature>
<dbReference type="Pfam" id="PF02670">
    <property type="entry name" value="DXP_reductoisom"/>
    <property type="match status" value="1"/>
</dbReference>
<keyword evidence="5 9" id="KW-0560">Oxidoreductase</keyword>
<keyword evidence="6 9" id="KW-0464">Manganese</keyword>
<dbReference type="PANTHER" id="PTHR30525">
    <property type="entry name" value="1-DEOXY-D-XYLULOSE 5-PHOSPHATE REDUCTOISOMERASE"/>
    <property type="match status" value="1"/>
</dbReference>
<evidence type="ECO:0000259" key="12">
    <source>
        <dbReference type="Pfam" id="PF13288"/>
    </source>
</evidence>
<dbReference type="NCBIfam" id="NF009114">
    <property type="entry name" value="PRK12464.1"/>
    <property type="match status" value="1"/>
</dbReference>
<feature type="binding site" evidence="9">
    <location>
        <position position="126"/>
    </location>
    <ligand>
        <name>NADPH</name>
        <dbReference type="ChEBI" id="CHEBI:57783"/>
    </ligand>
</feature>
<evidence type="ECO:0000256" key="7">
    <source>
        <dbReference type="ARBA" id="ARBA00023229"/>
    </source>
</evidence>
<feature type="domain" description="1-deoxy-D-xylulose 5-phosphate reductoisomerase N-terminal" evidence="10">
    <location>
        <begin position="6"/>
        <end position="134"/>
    </location>
</feature>
<feature type="binding site" evidence="9">
    <location>
        <position position="231"/>
    </location>
    <ligand>
        <name>Mn(2+)</name>
        <dbReference type="ChEBI" id="CHEBI:29035"/>
    </ligand>
</feature>
<dbReference type="InterPro" id="IPR013644">
    <property type="entry name" value="DXP_reductoisomerase_C"/>
</dbReference>
<dbReference type="InterPro" id="IPR013512">
    <property type="entry name" value="DXP_reductoisomerase_N"/>
</dbReference>
<feature type="binding site" evidence="9">
    <location>
        <position position="13"/>
    </location>
    <ligand>
        <name>NADPH</name>
        <dbReference type="ChEBI" id="CHEBI:57783"/>
    </ligand>
</feature>
<evidence type="ECO:0000256" key="8">
    <source>
        <dbReference type="ARBA" id="ARBA00048543"/>
    </source>
</evidence>
<sequence>MNPQRLCILGSTGSIGRSTLDVVSRHADSIQVHALTAHSRMSLLAEQALACGARVVAVPDEKARERFLQAWPQGRPAPQVRVGPAALEECAADTEVDTVMAAIVGAAGLPAALAAARAGKRVLLANKEALVAAGGLFMAAVRDNGAELLPIDSEHNAIFQCMPQGGRAGAPAAPAKGVRRLLLTASGGPFRTAALESLEGVTPDQACAHPNWSMGRKISVDSATMLNKGLEVIEAHWLFAMPLQRIQVVIHPQSMIHSMVEYEDGSILAQLGQPDMRTPIAYGLGFPDRIDSGVGPLDLAAIGRLDFEPPDLRRFPCLRLSFQALEAGQEACIALNAANEVAVDHFLSSRIPFTGIARVIEQCLEAMAGRTRTALDTLDEVLELDGSARRQALQFCK</sequence>
<feature type="domain" description="1-deoxy-D-xylulose 5-phosphate reductoisomerase C-terminal" evidence="11">
    <location>
        <begin position="148"/>
        <end position="239"/>
    </location>
</feature>
<feature type="binding site" evidence="9">
    <location>
        <position position="152"/>
    </location>
    <ligand>
        <name>Mn(2+)</name>
        <dbReference type="ChEBI" id="CHEBI:29035"/>
    </ligand>
</feature>
<dbReference type="PIRSF" id="PIRSF006205">
    <property type="entry name" value="Dxp_reductismrs"/>
    <property type="match status" value="1"/>
</dbReference>
<dbReference type="NCBIfam" id="TIGR00243">
    <property type="entry name" value="Dxr"/>
    <property type="match status" value="1"/>
</dbReference>
<keyword evidence="7 9" id="KW-0414">Isoprene biosynthesis</keyword>
<dbReference type="AlphaFoldDB" id="A0A2U1CJQ6"/>
<name>A0A2U1CJQ6_9BURK</name>
<comment type="similarity">
    <text evidence="2 9">Belongs to the DXR family.</text>
</comment>
<dbReference type="UniPathway" id="UPA00056">
    <property type="reaction ID" value="UER00092"/>
</dbReference>
<dbReference type="PANTHER" id="PTHR30525:SF0">
    <property type="entry name" value="1-DEOXY-D-XYLULOSE 5-PHOSPHATE REDUCTOISOMERASE, CHLOROPLASTIC"/>
    <property type="match status" value="1"/>
</dbReference>
<feature type="binding site" evidence="9">
    <location>
        <position position="154"/>
    </location>
    <ligand>
        <name>Mn(2+)</name>
        <dbReference type="ChEBI" id="CHEBI:29035"/>
    </ligand>
</feature>
<dbReference type="OrthoDB" id="9806546at2"/>
<dbReference type="GO" id="GO:0016853">
    <property type="term" value="F:isomerase activity"/>
    <property type="evidence" value="ECO:0007669"/>
    <property type="project" value="UniProtKB-KW"/>
</dbReference>
<comment type="cofactor">
    <cofactor evidence="9">
        <name>Mg(2+)</name>
        <dbReference type="ChEBI" id="CHEBI:18420"/>
    </cofactor>
    <cofactor evidence="9">
        <name>Mn(2+)</name>
        <dbReference type="ChEBI" id="CHEBI:29035"/>
    </cofactor>
</comment>
<dbReference type="EMBL" id="QEKO01000004">
    <property type="protein sequence ID" value="PVY61214.1"/>
    <property type="molecule type" value="Genomic_DNA"/>
</dbReference>
<feature type="binding site" evidence="9">
    <location>
        <position position="186"/>
    </location>
    <ligand>
        <name>1-deoxy-D-xylulose 5-phosphate</name>
        <dbReference type="ChEBI" id="CHEBI:57792"/>
    </ligand>
</feature>
<evidence type="ECO:0000256" key="3">
    <source>
        <dbReference type="ARBA" id="ARBA00022723"/>
    </source>
</evidence>
<dbReference type="GO" id="GO:0030145">
    <property type="term" value="F:manganese ion binding"/>
    <property type="evidence" value="ECO:0007669"/>
    <property type="project" value="TreeGrafter"/>
</dbReference>
<feature type="binding site" evidence="9">
    <location>
        <position position="153"/>
    </location>
    <ligand>
        <name>1-deoxy-D-xylulose 5-phosphate</name>
        <dbReference type="ChEBI" id="CHEBI:57792"/>
    </ligand>
</feature>
<evidence type="ECO:0000259" key="11">
    <source>
        <dbReference type="Pfam" id="PF08436"/>
    </source>
</evidence>
<dbReference type="STRING" id="1231391.GCA_000308195_01053"/>
<dbReference type="FunFam" id="3.40.50.720:FF:000045">
    <property type="entry name" value="1-deoxy-D-xylulose 5-phosphate reductoisomerase"/>
    <property type="match status" value="1"/>
</dbReference>
<dbReference type="Pfam" id="PF08436">
    <property type="entry name" value="DXP_redisom_C"/>
    <property type="match status" value="1"/>
</dbReference>
<feature type="binding site" evidence="9">
    <location>
        <position position="215"/>
    </location>
    <ligand>
        <name>NADPH</name>
        <dbReference type="ChEBI" id="CHEBI:57783"/>
    </ligand>
</feature>
<dbReference type="HAMAP" id="MF_00183">
    <property type="entry name" value="DXP_reductoisom"/>
    <property type="match status" value="1"/>
</dbReference>